<keyword evidence="5 13" id="KW-0732">Signal</keyword>
<evidence type="ECO:0000256" key="13">
    <source>
        <dbReference type="SAM" id="SignalP"/>
    </source>
</evidence>
<dbReference type="InterPro" id="IPR010916">
    <property type="entry name" value="TonB_box_CS"/>
</dbReference>
<evidence type="ECO:0000256" key="11">
    <source>
        <dbReference type="PROSITE-ProRule" id="PRU10144"/>
    </source>
</evidence>
<feature type="domain" description="TonB-dependent receptor-like beta-barrel" evidence="14">
    <location>
        <begin position="400"/>
        <end position="970"/>
    </location>
</feature>
<proteinExistence type="inferred from homology"/>
<dbReference type="AlphaFoldDB" id="A0A430BSU9"/>
<name>A0A430BSU9_SPHYA</name>
<sequence>MKTFSKRALLRASAAPAILGASLIATAAFAQDAPQAADAEAADTIIVTGSLIKNPNLAQSTPVLATTSDEIDLRQSNNAEQLLREIPGVVPSIGSAVNNGNGGASTLDLRGLGSNRNLVLVDGRRMVPYGLGGVFDLNNIPLALVERVDVLTGGASTTYGADAIAGVANFILKKDFSGFEANLSEQLTEQGDGNTFRADVTMGANFDDGRGNAVFSIGYQEVDPVYQGDRSFSSTYLESYLAECTSCQGSGTSTPTRMTLPGVGTRQISADGNSLVPTYQTYNFNPYNIFQTPFKRFNMFGSANYEISDSVKAYTRGMFSKNTVNTIIAPSGAFALAVEIPYSNPYLTDGIRNQFCNANGLTAAQCSAAATAPSMIANPLAGQAGQPDMIANPDYRTFNTTISRRAVEAGPRISEFKTTFFDYALGFQGDIGSHLSWDVGGSYGESEQVQTQKGYTLNSRFQQALLATATEGCLDSSNGCVPVNIFGPTGSITQDMVDYLSADSQITTKTTLAQAHATLSGDFGVTSPLASNPIGFAVGGEYRKYTASIESDLLSQANDLGGAGGAQPNVSGGFDVYEAYGELIAPLIEDRPFAKLLSVGAGVRYSSYSVDAANSPSYDTWTYKFEGSWAPVADVKFRGNYSRAVRAPNVSELFTPVTTGLTNLGTDPCAGSAPLGNANLAAVCIAQGAPASTIGFIEQPSAAQANASSGGNLDIKPETSDSWGVGATFTPTFLPGFNASIDYYNIKVKDAITTPTPGDAIAACFDNITAASATSAACTVIGRAEDGSLNGTATGLYLPLSNLGKLKTDGIDLSLNYKHEFDFATLTLGFNGNWTNSSKFQATPTSLNRDCVGYYSVNCASIQPKFQWSQRTTFTFGDVDLSLLWRHINKVKYEPAQLQADMDAADAINRDSNGVLLPVDQQDCPDYAGADAGGCVVDSQFRKIKSYDYFDLTARAQVSDNVTLTFTVMNMFDKKPPILGGSVGSTSYNSGNTYPSTYDALGRKFAVSAKMKF</sequence>
<dbReference type="InterPro" id="IPR037066">
    <property type="entry name" value="Plug_dom_sf"/>
</dbReference>
<keyword evidence="4 9" id="KW-0812">Transmembrane</keyword>
<dbReference type="GO" id="GO:0009279">
    <property type="term" value="C:cell outer membrane"/>
    <property type="evidence" value="ECO:0007669"/>
    <property type="project" value="UniProtKB-SubCell"/>
</dbReference>
<dbReference type="InterPro" id="IPR012910">
    <property type="entry name" value="Plug_dom"/>
</dbReference>
<dbReference type="SUPFAM" id="SSF56935">
    <property type="entry name" value="Porins"/>
    <property type="match status" value="1"/>
</dbReference>
<dbReference type="InterPro" id="IPR000531">
    <property type="entry name" value="Beta-barrel_TonB"/>
</dbReference>
<dbReference type="EMBL" id="QRAL01000016">
    <property type="protein sequence ID" value="RSU55781.1"/>
    <property type="molecule type" value="Genomic_DNA"/>
</dbReference>
<comment type="similarity">
    <text evidence="9 12">Belongs to the TonB-dependent receptor family.</text>
</comment>
<keyword evidence="16" id="KW-0675">Receptor</keyword>
<evidence type="ECO:0000256" key="10">
    <source>
        <dbReference type="PROSITE-ProRule" id="PRU10143"/>
    </source>
</evidence>
<accession>A0A430BSU9</accession>
<evidence type="ECO:0000256" key="4">
    <source>
        <dbReference type="ARBA" id="ARBA00022692"/>
    </source>
</evidence>
<dbReference type="InterPro" id="IPR036942">
    <property type="entry name" value="Beta-barrel_TonB_sf"/>
</dbReference>
<evidence type="ECO:0000259" key="15">
    <source>
        <dbReference type="Pfam" id="PF07715"/>
    </source>
</evidence>
<dbReference type="PROSITE" id="PS00430">
    <property type="entry name" value="TONB_DEPENDENT_REC_1"/>
    <property type="match status" value="1"/>
</dbReference>
<gene>
    <name evidence="16" type="ORF">DAH51_15345</name>
</gene>
<evidence type="ECO:0000313" key="16">
    <source>
        <dbReference type="EMBL" id="RSU55781.1"/>
    </source>
</evidence>
<comment type="caution">
    <text evidence="16">The sequence shown here is derived from an EMBL/GenBank/DDBJ whole genome shotgun (WGS) entry which is preliminary data.</text>
</comment>
<dbReference type="Gene3D" id="2.170.130.10">
    <property type="entry name" value="TonB-dependent receptor, plug domain"/>
    <property type="match status" value="1"/>
</dbReference>
<keyword evidence="3 9" id="KW-1134">Transmembrane beta strand</keyword>
<feature type="chain" id="PRO_5019516841" evidence="13">
    <location>
        <begin position="28"/>
        <end position="1013"/>
    </location>
</feature>
<dbReference type="PROSITE" id="PS52016">
    <property type="entry name" value="TONB_DEPENDENT_REC_3"/>
    <property type="match status" value="1"/>
</dbReference>
<keyword evidence="6 10" id="KW-0798">TonB box</keyword>
<reference evidence="16 17" key="1">
    <citation type="submission" date="2018-07" db="EMBL/GenBank/DDBJ databases">
        <title>Genomic and Epidemiologic Investigation of an Indolent Hospital Outbreak.</title>
        <authorList>
            <person name="Johnson R.C."/>
            <person name="Deming C."/>
            <person name="Conlan S."/>
            <person name="Zellmer C.J."/>
            <person name="Michelin A.V."/>
            <person name="Lee-Lin S."/>
            <person name="Thomas P.J."/>
            <person name="Park M."/>
            <person name="Weingarten R.A."/>
            <person name="Less J."/>
            <person name="Dekker J.P."/>
            <person name="Frank K.M."/>
            <person name="Musser K.A."/>
            <person name="Mcquiston J.R."/>
            <person name="Henderson D.K."/>
            <person name="Lau A.F."/>
            <person name="Palmore T.N."/>
            <person name="Segre J.A."/>
        </authorList>
    </citation>
    <scope>NUCLEOTIDE SEQUENCE [LARGE SCALE GENOMIC DNA]</scope>
    <source>
        <strain evidence="16 17">SK-NIH.Env6_1116</strain>
    </source>
</reference>
<evidence type="ECO:0000256" key="6">
    <source>
        <dbReference type="ARBA" id="ARBA00023077"/>
    </source>
</evidence>
<dbReference type="PROSITE" id="PS01156">
    <property type="entry name" value="TONB_DEPENDENT_REC_2"/>
    <property type="match status" value="1"/>
</dbReference>
<feature type="short sequence motif" description="TonB box" evidence="10">
    <location>
        <begin position="44"/>
        <end position="50"/>
    </location>
</feature>
<dbReference type="Pfam" id="PF00593">
    <property type="entry name" value="TonB_dep_Rec_b-barrel"/>
    <property type="match status" value="1"/>
</dbReference>
<organism evidence="16 17">
    <name type="scientific">Sphingobium yanoikuyae</name>
    <name type="common">Sphingomonas yanoikuyae</name>
    <dbReference type="NCBI Taxonomy" id="13690"/>
    <lineage>
        <taxon>Bacteria</taxon>
        <taxon>Pseudomonadati</taxon>
        <taxon>Pseudomonadota</taxon>
        <taxon>Alphaproteobacteria</taxon>
        <taxon>Sphingomonadales</taxon>
        <taxon>Sphingomonadaceae</taxon>
        <taxon>Sphingobium</taxon>
    </lineage>
</organism>
<evidence type="ECO:0000256" key="8">
    <source>
        <dbReference type="ARBA" id="ARBA00023237"/>
    </source>
</evidence>
<keyword evidence="2 9" id="KW-0813">Transport</keyword>
<dbReference type="Gene3D" id="2.40.170.20">
    <property type="entry name" value="TonB-dependent receptor, beta-barrel domain"/>
    <property type="match status" value="1"/>
</dbReference>
<dbReference type="InterPro" id="IPR039426">
    <property type="entry name" value="TonB-dep_rcpt-like"/>
</dbReference>
<keyword evidence="8 9" id="KW-0998">Cell outer membrane</keyword>
<dbReference type="PANTHER" id="PTHR47234:SF2">
    <property type="entry name" value="TONB-DEPENDENT RECEPTOR"/>
    <property type="match status" value="1"/>
</dbReference>
<dbReference type="Pfam" id="PF07715">
    <property type="entry name" value="Plug"/>
    <property type="match status" value="1"/>
</dbReference>
<feature type="short sequence motif" description="TonB C-terminal box" evidence="11">
    <location>
        <begin position="996"/>
        <end position="1013"/>
    </location>
</feature>
<dbReference type="PANTHER" id="PTHR47234">
    <property type="match status" value="1"/>
</dbReference>
<evidence type="ECO:0000256" key="12">
    <source>
        <dbReference type="RuleBase" id="RU003357"/>
    </source>
</evidence>
<dbReference type="RefSeq" id="WP_125998862.1">
    <property type="nucleotide sequence ID" value="NZ_QRAL01000016.1"/>
</dbReference>
<evidence type="ECO:0000256" key="7">
    <source>
        <dbReference type="ARBA" id="ARBA00023136"/>
    </source>
</evidence>
<dbReference type="InterPro" id="IPR010917">
    <property type="entry name" value="TonB_rcpt_CS"/>
</dbReference>
<protein>
    <submittedName>
        <fullName evidence="16">TonB-dependent receptor</fullName>
    </submittedName>
</protein>
<evidence type="ECO:0000256" key="3">
    <source>
        <dbReference type="ARBA" id="ARBA00022452"/>
    </source>
</evidence>
<keyword evidence="7 9" id="KW-0472">Membrane</keyword>
<evidence type="ECO:0000313" key="17">
    <source>
        <dbReference type="Proteomes" id="UP000287401"/>
    </source>
</evidence>
<evidence type="ECO:0000256" key="2">
    <source>
        <dbReference type="ARBA" id="ARBA00022448"/>
    </source>
</evidence>
<evidence type="ECO:0000256" key="1">
    <source>
        <dbReference type="ARBA" id="ARBA00004571"/>
    </source>
</evidence>
<feature type="signal peptide" evidence="13">
    <location>
        <begin position="1"/>
        <end position="27"/>
    </location>
</feature>
<comment type="subcellular location">
    <subcellularLocation>
        <location evidence="1 9">Cell outer membrane</location>
        <topology evidence="1 9">Multi-pass membrane protein</topology>
    </subcellularLocation>
</comment>
<feature type="domain" description="TonB-dependent receptor plug" evidence="15">
    <location>
        <begin position="60"/>
        <end position="167"/>
    </location>
</feature>
<dbReference type="Proteomes" id="UP000287401">
    <property type="component" value="Unassembled WGS sequence"/>
</dbReference>
<evidence type="ECO:0000256" key="9">
    <source>
        <dbReference type="PROSITE-ProRule" id="PRU01360"/>
    </source>
</evidence>
<evidence type="ECO:0000256" key="5">
    <source>
        <dbReference type="ARBA" id="ARBA00022729"/>
    </source>
</evidence>
<evidence type="ECO:0000259" key="14">
    <source>
        <dbReference type="Pfam" id="PF00593"/>
    </source>
</evidence>